<dbReference type="NCBIfam" id="TIGR00561">
    <property type="entry name" value="pntA"/>
    <property type="match status" value="1"/>
</dbReference>
<feature type="domain" description="Alanine dehydrogenase/pyridine nucleotide transhydrogenase N-terminal" evidence="19">
    <location>
        <begin position="4"/>
        <end position="137"/>
    </location>
</feature>
<evidence type="ECO:0000256" key="7">
    <source>
        <dbReference type="ARBA" id="ARBA00022692"/>
    </source>
</evidence>
<feature type="transmembrane region" description="Helical" evidence="17">
    <location>
        <begin position="455"/>
        <end position="474"/>
    </location>
</feature>
<evidence type="ECO:0000313" key="21">
    <source>
        <dbReference type="Proteomes" id="UP000231901"/>
    </source>
</evidence>
<dbReference type="RefSeq" id="WP_038919105.1">
    <property type="nucleotide sequence ID" value="NZ_BMJF01000001.1"/>
</dbReference>
<protein>
    <recommendedName>
        <fullName evidence="15 16">NAD(P) transhydrogenase subunit alpha</fullName>
        <ecNumber evidence="4 16">7.1.1.1</ecNumber>
    </recommendedName>
</protein>
<dbReference type="InterPro" id="IPR007886">
    <property type="entry name" value="AlaDH/PNT_N"/>
</dbReference>
<keyword evidence="11 17" id="KW-1133">Transmembrane helix</keyword>
<dbReference type="GO" id="GO:0050661">
    <property type="term" value="F:NADP binding"/>
    <property type="evidence" value="ECO:0007669"/>
    <property type="project" value="TreeGrafter"/>
</dbReference>
<keyword evidence="7 17" id="KW-0812">Transmembrane</keyword>
<dbReference type="CDD" id="cd05304">
    <property type="entry name" value="Rubrum_tdh"/>
    <property type="match status" value="1"/>
</dbReference>
<evidence type="ECO:0000256" key="3">
    <source>
        <dbReference type="ARBA" id="ARBA00005689"/>
    </source>
</evidence>
<dbReference type="InterPro" id="IPR007698">
    <property type="entry name" value="AlaDH/PNT_NAD(H)-bd"/>
</dbReference>
<comment type="subcellular location">
    <subcellularLocation>
        <location evidence="2">Cell inner membrane</location>
        <topology evidence="2">Multi-pass membrane protein</topology>
    </subcellularLocation>
</comment>
<evidence type="ECO:0000256" key="4">
    <source>
        <dbReference type="ARBA" id="ARBA00012943"/>
    </source>
</evidence>
<evidence type="ECO:0000259" key="18">
    <source>
        <dbReference type="SMART" id="SM01002"/>
    </source>
</evidence>
<dbReference type="InterPro" id="IPR036291">
    <property type="entry name" value="NAD(P)-bd_dom_sf"/>
</dbReference>
<name>A0A2K8QM19_9GAMM</name>
<dbReference type="EC" id="7.1.1.1" evidence="4 16"/>
<organism evidence="20 21">
    <name type="scientific">Dickeya fangzhongdai</name>
    <dbReference type="NCBI Taxonomy" id="1778540"/>
    <lineage>
        <taxon>Bacteria</taxon>
        <taxon>Pseudomonadati</taxon>
        <taxon>Pseudomonadota</taxon>
        <taxon>Gammaproteobacteria</taxon>
        <taxon>Enterobacterales</taxon>
        <taxon>Pectobacteriaceae</taxon>
        <taxon>Dickeya</taxon>
    </lineage>
</organism>
<dbReference type="Pfam" id="PF01262">
    <property type="entry name" value="AlaDh_PNT_C"/>
    <property type="match status" value="1"/>
</dbReference>
<comment type="function">
    <text evidence="1 16">The transhydrogenation between NADH and NADP is coupled to respiration and ATP hydrolysis and functions as a proton pump across the membrane.</text>
</comment>
<dbReference type="OrthoDB" id="9804592at2"/>
<evidence type="ECO:0000256" key="11">
    <source>
        <dbReference type="ARBA" id="ARBA00022989"/>
    </source>
</evidence>
<feature type="transmembrane region" description="Helical" evidence="17">
    <location>
        <begin position="480"/>
        <end position="500"/>
    </location>
</feature>
<evidence type="ECO:0000256" key="8">
    <source>
        <dbReference type="ARBA" id="ARBA00022741"/>
    </source>
</evidence>
<dbReference type="FunFam" id="3.40.50.720:FF:000028">
    <property type="entry name" value="NAD(P) transhydrogenase subunit alpha"/>
    <property type="match status" value="1"/>
</dbReference>
<evidence type="ECO:0000256" key="17">
    <source>
        <dbReference type="SAM" id="Phobius"/>
    </source>
</evidence>
<dbReference type="Pfam" id="PF05222">
    <property type="entry name" value="AlaDh_PNT_N"/>
    <property type="match status" value="1"/>
</dbReference>
<dbReference type="InterPro" id="IPR008143">
    <property type="entry name" value="Ala_DH/PNT_CS2"/>
</dbReference>
<evidence type="ECO:0000256" key="9">
    <source>
        <dbReference type="ARBA" id="ARBA00022857"/>
    </source>
</evidence>
<evidence type="ECO:0000256" key="10">
    <source>
        <dbReference type="ARBA" id="ARBA00022967"/>
    </source>
</evidence>
<dbReference type="PIRSF" id="PIRSF000203">
    <property type="entry name" value="NADP_transhydrogenase_alpha"/>
    <property type="match status" value="1"/>
</dbReference>
<keyword evidence="9 16" id="KW-0521">NADP</keyword>
<dbReference type="SUPFAM" id="SSF52283">
    <property type="entry name" value="Formate/glycerate dehydrogenase catalytic domain-like"/>
    <property type="match status" value="1"/>
</dbReference>
<feature type="domain" description="Alanine dehydrogenase/pyridine nucleotide transhydrogenase NAD(H)-binding" evidence="18">
    <location>
        <begin position="146"/>
        <end position="311"/>
    </location>
</feature>
<dbReference type="Pfam" id="PF12769">
    <property type="entry name" value="PNTB_4TM"/>
    <property type="match status" value="1"/>
</dbReference>
<keyword evidence="6" id="KW-0997">Cell inner membrane</keyword>
<feature type="transmembrane region" description="Helical" evidence="17">
    <location>
        <begin position="424"/>
        <end position="443"/>
    </location>
</feature>
<dbReference type="InterPro" id="IPR024605">
    <property type="entry name" value="NADP_transhyd_a_C"/>
</dbReference>
<feature type="transmembrane region" description="Helical" evidence="17">
    <location>
        <begin position="400"/>
        <end position="418"/>
    </location>
</feature>
<dbReference type="KEGG" id="dfn:CVE23_11490"/>
<evidence type="ECO:0000256" key="16">
    <source>
        <dbReference type="PIRNR" id="PIRNR000203"/>
    </source>
</evidence>
<dbReference type="GO" id="GO:0016491">
    <property type="term" value="F:oxidoreductase activity"/>
    <property type="evidence" value="ECO:0007669"/>
    <property type="project" value="InterPro"/>
</dbReference>
<sequence length="510" mass="54411">MRIGVPKERLANEARVAATPKTVEQLLKLGFEVAIERGAGKLASFEDEAYEQAGATILDTAAVWQSDILLKVNAPLDEEVELTRAGSTIISFIWPAQNPALLETLAARQVTVLAMDSVPRISRAQSMDALSSMANIAGYRAIVEAAHEFGRFFTGQITAAGKVPPAKVLIIGAGVAGLAAIGAAGSLGAIVRAFDTRPEVKEQVKSMGAEFLELEFEEEAGSGDGYAKVMSEAFIKAEMALFAAQAQEVDIIVTTALIPGKPAPRLITKEMVQGMKPGSVIVDLAAQTGGNCELTVADRVTVTENGVKIIGYTDLPSRLSTQSSQLYGTNLVNLLKLLCKEKNGEIDIDFDDNVIRGVTVIKSGEITWPAPPIQVSAQPQQAKPAAAAVAQQDAKPASPWKKFIFIAIAIVLFGWLANVAPKEFLSHFTVFALSCVVGYYVVWNVSHALHTPLMSVTNAISGIIVVGALLQIGHGGWVSFFSFIAVLIASINIFGGFTVTQRMLKMFRKN</sequence>
<evidence type="ECO:0000256" key="1">
    <source>
        <dbReference type="ARBA" id="ARBA00003943"/>
    </source>
</evidence>
<dbReference type="InterPro" id="IPR026255">
    <property type="entry name" value="NADP_transhyd_a"/>
</dbReference>
<dbReference type="NCBIfam" id="NF006942">
    <property type="entry name" value="PRK09424.1"/>
    <property type="match status" value="1"/>
</dbReference>
<dbReference type="GO" id="GO:0008750">
    <property type="term" value="F:proton-translocating NAD(P)+ transhydrogenase activity"/>
    <property type="evidence" value="ECO:0007669"/>
    <property type="project" value="UniProtKB-EC"/>
</dbReference>
<evidence type="ECO:0000256" key="5">
    <source>
        <dbReference type="ARBA" id="ARBA00022475"/>
    </source>
</evidence>
<evidence type="ECO:0000256" key="13">
    <source>
        <dbReference type="ARBA" id="ARBA00023136"/>
    </source>
</evidence>
<dbReference type="GeneID" id="66564955"/>
<dbReference type="SMART" id="SM01002">
    <property type="entry name" value="AlaDh_PNT_C"/>
    <property type="match status" value="1"/>
</dbReference>
<evidence type="ECO:0000256" key="2">
    <source>
        <dbReference type="ARBA" id="ARBA00004429"/>
    </source>
</evidence>
<keyword evidence="5" id="KW-1003">Cell membrane</keyword>
<evidence type="ECO:0000259" key="19">
    <source>
        <dbReference type="SMART" id="SM01003"/>
    </source>
</evidence>
<dbReference type="GO" id="GO:0005886">
    <property type="term" value="C:plasma membrane"/>
    <property type="evidence" value="ECO:0007669"/>
    <property type="project" value="UniProtKB-SubCell"/>
</dbReference>
<keyword evidence="12 16" id="KW-0520">NAD</keyword>
<evidence type="ECO:0000256" key="15">
    <source>
        <dbReference type="ARBA" id="ARBA00071831"/>
    </source>
</evidence>
<keyword evidence="10 16" id="KW-1278">Translocase</keyword>
<evidence type="ECO:0000256" key="12">
    <source>
        <dbReference type="ARBA" id="ARBA00023027"/>
    </source>
</evidence>
<dbReference type="GO" id="GO:0006740">
    <property type="term" value="P:NADPH regeneration"/>
    <property type="evidence" value="ECO:0007669"/>
    <property type="project" value="TreeGrafter"/>
</dbReference>
<evidence type="ECO:0000256" key="14">
    <source>
        <dbReference type="ARBA" id="ARBA00048202"/>
    </source>
</evidence>
<keyword evidence="8 16" id="KW-0547">Nucleotide-binding</keyword>
<keyword evidence="21" id="KW-1185">Reference proteome</keyword>
<evidence type="ECO:0000256" key="6">
    <source>
        <dbReference type="ARBA" id="ARBA00022519"/>
    </source>
</evidence>
<dbReference type="Gene3D" id="3.40.50.720">
    <property type="entry name" value="NAD(P)-binding Rossmann-like Domain"/>
    <property type="match status" value="2"/>
</dbReference>
<proteinExistence type="inferred from homology"/>
<dbReference type="FunFam" id="3.40.50.720:FF:000063">
    <property type="entry name" value="NAD(P) transhydrogenase subunit alpha"/>
    <property type="match status" value="1"/>
</dbReference>
<keyword evidence="13 17" id="KW-0472">Membrane</keyword>
<comment type="catalytic activity">
    <reaction evidence="14 16">
        <text>NAD(+) + NADPH + H(+)(in) = NADH + NADP(+) + H(+)(out)</text>
        <dbReference type="Rhea" id="RHEA:47992"/>
        <dbReference type="ChEBI" id="CHEBI:15378"/>
        <dbReference type="ChEBI" id="CHEBI:57540"/>
        <dbReference type="ChEBI" id="CHEBI:57783"/>
        <dbReference type="ChEBI" id="CHEBI:57945"/>
        <dbReference type="ChEBI" id="CHEBI:58349"/>
        <dbReference type="EC" id="7.1.1.1"/>
    </reaction>
</comment>
<feature type="transmembrane region" description="Helical" evidence="17">
    <location>
        <begin position="168"/>
        <end position="191"/>
    </location>
</feature>
<reference evidence="21" key="1">
    <citation type="journal article" date="2018" name="Genome Announc.">
        <title>Complete genome sequence of a Dickeya fangzhongdai type strain causing bleeding canker of pear tree trunks.</title>
        <authorList>
            <person name="Zhao Y."/>
            <person name="Tian Y."/>
            <person name="Li X."/>
            <person name="Hu B."/>
        </authorList>
    </citation>
    <scope>NUCLEOTIDE SEQUENCE [LARGE SCALE GENOMIC DNA]</scope>
    <source>
        <strain evidence="21">DSM 101947</strain>
    </source>
</reference>
<accession>A0A2K8QM19</accession>
<dbReference type="PANTHER" id="PTHR10160">
    <property type="entry name" value="NAD(P) TRANSHYDROGENASE"/>
    <property type="match status" value="1"/>
</dbReference>
<dbReference type="PANTHER" id="PTHR10160:SF19">
    <property type="entry name" value="PROTON-TRANSLOCATING NAD(P)(+) TRANSHYDROGENASE"/>
    <property type="match status" value="1"/>
</dbReference>
<dbReference type="Proteomes" id="UP000231901">
    <property type="component" value="Chromosome"/>
</dbReference>
<dbReference type="SUPFAM" id="SSF51735">
    <property type="entry name" value="NAD(P)-binding Rossmann-fold domains"/>
    <property type="match status" value="1"/>
</dbReference>
<gene>
    <name evidence="20" type="primary">pntA</name>
    <name evidence="20" type="ORF">CVE23_11490</name>
</gene>
<comment type="similarity">
    <text evidence="3 16">Belongs to the AlaDH/PNT family.</text>
</comment>
<dbReference type="InterPro" id="IPR008142">
    <property type="entry name" value="AlaDH/PNT_CS1"/>
</dbReference>
<dbReference type="PROSITE" id="PS00836">
    <property type="entry name" value="ALADH_PNT_1"/>
    <property type="match status" value="1"/>
</dbReference>
<dbReference type="EMBL" id="CP025003">
    <property type="protein sequence ID" value="ATZ94546.1"/>
    <property type="molecule type" value="Genomic_DNA"/>
</dbReference>
<dbReference type="AlphaFoldDB" id="A0A2K8QM19"/>
<dbReference type="PROSITE" id="PS00837">
    <property type="entry name" value="ALADH_PNT_2"/>
    <property type="match status" value="1"/>
</dbReference>
<evidence type="ECO:0000313" key="20">
    <source>
        <dbReference type="EMBL" id="ATZ94546.1"/>
    </source>
</evidence>
<dbReference type="SMART" id="SM01003">
    <property type="entry name" value="AlaDh_PNT_N"/>
    <property type="match status" value="1"/>
</dbReference>